<feature type="domain" description="Zn(2)-C6 fungal-type" evidence="8">
    <location>
        <begin position="42"/>
        <end position="73"/>
    </location>
</feature>
<evidence type="ECO:0000256" key="7">
    <source>
        <dbReference type="SAM" id="MobiDB-lite"/>
    </source>
</evidence>
<dbReference type="Gene3D" id="4.10.240.10">
    <property type="entry name" value="Zn(2)-C6 fungal-type DNA-binding domain"/>
    <property type="match status" value="1"/>
</dbReference>
<dbReference type="PANTHER" id="PTHR31001:SF40">
    <property type="entry name" value="ZN(II)2CYS6 TRANSCRIPTION FACTOR (EUROFUNG)"/>
    <property type="match status" value="1"/>
</dbReference>
<feature type="region of interest" description="Disordered" evidence="7">
    <location>
        <begin position="78"/>
        <end position="127"/>
    </location>
</feature>
<comment type="subcellular location">
    <subcellularLocation>
        <location evidence="1">Nucleus</location>
    </subcellularLocation>
</comment>
<keyword evidence="4" id="KW-0238">DNA-binding</keyword>
<feature type="compositionally biased region" description="Polar residues" evidence="7">
    <location>
        <begin position="78"/>
        <end position="92"/>
    </location>
</feature>
<reference evidence="9 10" key="1">
    <citation type="submission" date="2019-04" db="EMBL/GenBank/DDBJ databases">
        <authorList>
            <consortium name="DOE Joint Genome Institute"/>
            <person name="Mondo S."/>
            <person name="Kjaerbolling I."/>
            <person name="Vesth T."/>
            <person name="Frisvad J.C."/>
            <person name="Nybo J.L."/>
            <person name="Theobald S."/>
            <person name="Kildgaard S."/>
            <person name="Isbrandt T."/>
            <person name="Kuo A."/>
            <person name="Sato A."/>
            <person name="Lyhne E.K."/>
            <person name="Kogle M.E."/>
            <person name="Wiebenga A."/>
            <person name="Kun R.S."/>
            <person name="Lubbers R.J."/>
            <person name="Makela M.R."/>
            <person name="Barry K."/>
            <person name="Chovatia M."/>
            <person name="Clum A."/>
            <person name="Daum C."/>
            <person name="Haridas S."/>
            <person name="He G."/>
            <person name="LaButti K."/>
            <person name="Lipzen A."/>
            <person name="Riley R."/>
            <person name="Salamov A."/>
            <person name="Simmons B.A."/>
            <person name="Magnuson J.K."/>
            <person name="Henrissat B."/>
            <person name="Mortensen U.H."/>
            <person name="Larsen T.O."/>
            <person name="Devries R.P."/>
            <person name="Grigoriev I.V."/>
            <person name="Machida M."/>
            <person name="Baker S.E."/>
            <person name="Andersen M.R."/>
            <person name="Cantor M.N."/>
            <person name="Hua S.X."/>
        </authorList>
    </citation>
    <scope>NUCLEOTIDE SEQUENCE [LARGE SCALE GENOMIC DNA]</scope>
    <source>
        <strain evidence="9 10">CBS 117616</strain>
    </source>
</reference>
<keyword evidence="10" id="KW-1185">Reference proteome</keyword>
<evidence type="ECO:0000313" key="10">
    <source>
        <dbReference type="Proteomes" id="UP000325395"/>
    </source>
</evidence>
<dbReference type="InterPro" id="IPR001138">
    <property type="entry name" value="Zn2Cys6_DnaBD"/>
</dbReference>
<feature type="region of interest" description="Disordered" evidence="7">
    <location>
        <begin position="1"/>
        <end position="41"/>
    </location>
</feature>
<evidence type="ECO:0000256" key="4">
    <source>
        <dbReference type="ARBA" id="ARBA00023125"/>
    </source>
</evidence>
<dbReference type="SMART" id="SM00066">
    <property type="entry name" value="GAL4"/>
    <property type="match status" value="1"/>
</dbReference>
<keyword evidence="6" id="KW-0539">Nucleus</keyword>
<evidence type="ECO:0000256" key="2">
    <source>
        <dbReference type="ARBA" id="ARBA00022723"/>
    </source>
</evidence>
<dbReference type="Proteomes" id="UP000325395">
    <property type="component" value="Unassembled WGS sequence"/>
</dbReference>
<name>A0ABQ6X2W8_9EURO</name>
<dbReference type="PANTHER" id="PTHR31001">
    <property type="entry name" value="UNCHARACTERIZED TRANSCRIPTIONAL REGULATORY PROTEIN"/>
    <property type="match status" value="1"/>
</dbReference>
<dbReference type="EMBL" id="ML735688">
    <property type="protein sequence ID" value="KAE8423674.1"/>
    <property type="molecule type" value="Genomic_DNA"/>
</dbReference>
<evidence type="ECO:0000259" key="8">
    <source>
        <dbReference type="PROSITE" id="PS50048"/>
    </source>
</evidence>
<evidence type="ECO:0000256" key="6">
    <source>
        <dbReference type="ARBA" id="ARBA00023242"/>
    </source>
</evidence>
<keyword evidence="5" id="KW-0804">Transcription</keyword>
<evidence type="ECO:0000256" key="3">
    <source>
        <dbReference type="ARBA" id="ARBA00023015"/>
    </source>
</evidence>
<sequence>MDHSAKANTRLQGDALPTTQSGDHRSGLRPNRRPRKPRKVLNCEPCRQSKLRCDRQQPCSACQQRECVSECSFRRAPDTSSLVDRLTPQSVDQQQRQQQRAGPGSAAATPRSFPERPTVSQDTFSDDVSPGSAYGRWDAVLRRPSVDQIDTISALEDLFVPSSAMPAMPKERLLNLLPSDSCCDYLLSEYFSRLSPLFHILHGPTFQAQYARFLQDRGRTSFSWLSLLFMICSVTLNTMDSGDPFLIDFCSGQPHSETQFSAVHRFRKAALTCLAQDRFLVHHDLNTLESILILIYTVSHNEGVERGWVLLGMALNMGVALRCNVDSADRNCIERERHRRCWAGILMLHTYQAILFRDIDMSFLLRNNATMPMEVNDVDVLEDRVWQPKCQPTQMSLMSFKLRLFRLSTEVCCHISGPSKLNQDTLQSLDNAIAEEQTAWASLFLVDGAPSLLDHASYAYWCILETYAHQLYLLLHRPFHHSQSSNFLIASRERCLSSSTALLDLHRQFCELPRLRNFKWLVNGMTSLNALHGAVALASCLLGISETTDLSQYWNQFYAAVRRIEGLQDRSPVCAKAFPFLQKLQNQILLADTSPGTGAVPNGNNRHPFDDWIEGVDWFNFESSNFHIWDEILTQAPS</sequence>
<keyword evidence="2" id="KW-0479">Metal-binding</keyword>
<keyword evidence="3" id="KW-0805">Transcription regulation</keyword>
<dbReference type="Pfam" id="PF04082">
    <property type="entry name" value="Fungal_trans"/>
    <property type="match status" value="1"/>
</dbReference>
<gene>
    <name evidence="9" type="ORF">BDV36DRAFT_290340</name>
</gene>
<dbReference type="InterPro" id="IPR050613">
    <property type="entry name" value="Sec_Metabolite_Reg"/>
</dbReference>
<protein>
    <recommendedName>
        <fullName evidence="8">Zn(2)-C6 fungal-type domain-containing protein</fullName>
    </recommendedName>
</protein>
<dbReference type="InterPro" id="IPR007219">
    <property type="entry name" value="XnlR_reg_dom"/>
</dbReference>
<evidence type="ECO:0000313" key="9">
    <source>
        <dbReference type="EMBL" id="KAE8423674.1"/>
    </source>
</evidence>
<feature type="compositionally biased region" description="Basic residues" evidence="7">
    <location>
        <begin position="30"/>
        <end position="39"/>
    </location>
</feature>
<dbReference type="InterPro" id="IPR036864">
    <property type="entry name" value="Zn2-C6_fun-type_DNA-bd_sf"/>
</dbReference>
<proteinExistence type="predicted"/>
<evidence type="ECO:0000256" key="1">
    <source>
        <dbReference type="ARBA" id="ARBA00004123"/>
    </source>
</evidence>
<accession>A0ABQ6X2W8</accession>
<feature type="compositionally biased region" description="Polar residues" evidence="7">
    <location>
        <begin position="1"/>
        <end position="21"/>
    </location>
</feature>
<dbReference type="SUPFAM" id="SSF57701">
    <property type="entry name" value="Zn2/Cys6 DNA-binding domain"/>
    <property type="match status" value="1"/>
</dbReference>
<evidence type="ECO:0000256" key="5">
    <source>
        <dbReference type="ARBA" id="ARBA00023163"/>
    </source>
</evidence>
<dbReference type="PROSITE" id="PS50048">
    <property type="entry name" value="ZN2_CY6_FUNGAL_2"/>
    <property type="match status" value="1"/>
</dbReference>
<organism evidence="9 10">
    <name type="scientific">Aspergillus pseudocaelatus</name>
    <dbReference type="NCBI Taxonomy" id="1825620"/>
    <lineage>
        <taxon>Eukaryota</taxon>
        <taxon>Fungi</taxon>
        <taxon>Dikarya</taxon>
        <taxon>Ascomycota</taxon>
        <taxon>Pezizomycotina</taxon>
        <taxon>Eurotiomycetes</taxon>
        <taxon>Eurotiomycetidae</taxon>
        <taxon>Eurotiales</taxon>
        <taxon>Aspergillaceae</taxon>
        <taxon>Aspergillus</taxon>
        <taxon>Aspergillus subgen. Circumdati</taxon>
    </lineage>
</organism>
<dbReference type="CDD" id="cd00067">
    <property type="entry name" value="GAL4"/>
    <property type="match status" value="1"/>
</dbReference>
<dbReference type="Pfam" id="PF00172">
    <property type="entry name" value="Zn_clus"/>
    <property type="match status" value="1"/>
</dbReference>
<dbReference type="CDD" id="cd12148">
    <property type="entry name" value="fungal_TF_MHR"/>
    <property type="match status" value="1"/>
</dbReference>